<reference evidence="1" key="2">
    <citation type="submission" date="2023-10" db="EMBL/GenBank/DDBJ databases">
        <title>Analysis of Resistance Genes of Carbapenem-resistant Providencia rettgeri.</title>
        <authorList>
            <person name="Liu M."/>
        </authorList>
    </citation>
    <scope>NUCLEOTIDE SEQUENCE</scope>
    <source>
        <strain evidence="1">QITACRE101</strain>
    </source>
</reference>
<name>A0AB35L8Z1_PRORE</name>
<evidence type="ECO:0000313" key="2">
    <source>
        <dbReference type="Proteomes" id="UP001162044"/>
    </source>
</evidence>
<protein>
    <submittedName>
        <fullName evidence="1">Uncharacterized protein</fullName>
    </submittedName>
</protein>
<accession>A0AB35L8Z1</accession>
<dbReference type="AlphaFoldDB" id="A0AB35L8Z1"/>
<gene>
    <name evidence="1" type="ORF">QDQ51_07165</name>
</gene>
<proteinExistence type="predicted"/>
<evidence type="ECO:0000313" key="1">
    <source>
        <dbReference type="EMBL" id="MDH2305202.1"/>
    </source>
</evidence>
<organism evidence="1 2">
    <name type="scientific">Providencia rettgeri</name>
    <dbReference type="NCBI Taxonomy" id="587"/>
    <lineage>
        <taxon>Bacteria</taxon>
        <taxon>Pseudomonadati</taxon>
        <taxon>Pseudomonadota</taxon>
        <taxon>Gammaproteobacteria</taxon>
        <taxon>Enterobacterales</taxon>
        <taxon>Morganellaceae</taxon>
        <taxon>Providencia</taxon>
    </lineage>
</organism>
<dbReference type="EMBL" id="JARVQW010000002">
    <property type="protein sequence ID" value="MDH2305202.1"/>
    <property type="molecule type" value="Genomic_DNA"/>
</dbReference>
<dbReference type="RefSeq" id="WP_147318174.1">
    <property type="nucleotide sequence ID" value="NZ_ABEXOE020000014.1"/>
</dbReference>
<sequence length="89" mass="9946">MLSCRDMARQLNIYWIGIEMVGRAGFKSFGFTLRAEPATSLSRYGLTIEYLLNWELNTKAGLEMVGRAGFKSFGFTLRAEPATSLRGMA</sequence>
<comment type="caution">
    <text evidence="1">The sequence shown here is derived from an EMBL/GenBank/DDBJ whole genome shotgun (WGS) entry which is preliminary data.</text>
</comment>
<reference evidence="1" key="1">
    <citation type="submission" date="2023-04" db="EMBL/GenBank/DDBJ databases">
        <authorList>
            <person name="Li W."/>
        </authorList>
    </citation>
    <scope>NUCLEOTIDE SEQUENCE</scope>
    <source>
        <strain evidence="1">QITACRE101</strain>
    </source>
</reference>
<dbReference type="Proteomes" id="UP001162044">
    <property type="component" value="Unassembled WGS sequence"/>
</dbReference>